<reference evidence="2" key="1">
    <citation type="submission" date="2025-08" db="UniProtKB">
        <authorList>
            <consortium name="RefSeq"/>
        </authorList>
    </citation>
    <scope>IDENTIFICATION</scope>
    <source>
        <tissue evidence="2">Entire body</tissue>
    </source>
</reference>
<gene>
    <name evidence="2" type="primary">LOC108736255</name>
</gene>
<protein>
    <submittedName>
        <fullName evidence="2">Uncharacterized protein LOC108736255</fullName>
    </submittedName>
</protein>
<evidence type="ECO:0000313" key="2">
    <source>
        <dbReference type="RefSeq" id="XP_018324115.1"/>
    </source>
</evidence>
<sequence length="200" mass="22543">MSGKTLLRTTAYHPEANGVVERFHRQLKVTIKCQRSAKWFETRSTVMLGIRSAWKEDLQSTAAEMVYGEPLRLSGEFIGKAKQEATITFDFVTTATCTTFTTRHGERTPFIFKDFATASQVFVWHDGPKGLLQQSYDGPFKVVSTAEKTFVVCIHGQNFKISINRLKPAYVVADLDDININNEITIEVKQTPNIPEHPAT</sequence>
<keyword evidence="1" id="KW-1185">Reference proteome</keyword>
<dbReference type="AlphaFoldDB" id="A0A1W4WVN0"/>
<evidence type="ECO:0000313" key="1">
    <source>
        <dbReference type="Proteomes" id="UP000192223"/>
    </source>
</evidence>
<dbReference type="Proteomes" id="UP000192223">
    <property type="component" value="Unplaced"/>
</dbReference>
<dbReference type="STRING" id="224129.A0A1W4WVN0"/>
<dbReference type="GO" id="GO:0003676">
    <property type="term" value="F:nucleic acid binding"/>
    <property type="evidence" value="ECO:0007669"/>
    <property type="project" value="InterPro"/>
</dbReference>
<dbReference type="KEGG" id="apln:108736255"/>
<organism evidence="1 2">
    <name type="scientific">Agrilus planipennis</name>
    <name type="common">Emerald ash borer</name>
    <name type="synonym">Agrilus marcopoli</name>
    <dbReference type="NCBI Taxonomy" id="224129"/>
    <lineage>
        <taxon>Eukaryota</taxon>
        <taxon>Metazoa</taxon>
        <taxon>Ecdysozoa</taxon>
        <taxon>Arthropoda</taxon>
        <taxon>Hexapoda</taxon>
        <taxon>Insecta</taxon>
        <taxon>Pterygota</taxon>
        <taxon>Neoptera</taxon>
        <taxon>Endopterygota</taxon>
        <taxon>Coleoptera</taxon>
        <taxon>Polyphaga</taxon>
        <taxon>Elateriformia</taxon>
        <taxon>Buprestoidea</taxon>
        <taxon>Buprestidae</taxon>
        <taxon>Agrilinae</taxon>
        <taxon>Agrilus</taxon>
    </lineage>
</organism>
<name>A0A1W4WVN0_AGRPL</name>
<dbReference type="RefSeq" id="XP_018324115.1">
    <property type="nucleotide sequence ID" value="XM_018468613.1"/>
</dbReference>
<dbReference type="Gene3D" id="3.30.420.10">
    <property type="entry name" value="Ribonuclease H-like superfamily/Ribonuclease H"/>
    <property type="match status" value="1"/>
</dbReference>
<dbReference type="InterPro" id="IPR012337">
    <property type="entry name" value="RNaseH-like_sf"/>
</dbReference>
<proteinExistence type="predicted"/>
<dbReference type="GeneID" id="108736255"/>
<dbReference type="OrthoDB" id="422540at2759"/>
<dbReference type="InParanoid" id="A0A1W4WVN0"/>
<dbReference type="SUPFAM" id="SSF53098">
    <property type="entry name" value="Ribonuclease H-like"/>
    <property type="match status" value="1"/>
</dbReference>
<dbReference type="PANTHER" id="PTHR38681">
    <property type="entry name" value="RETROVIRUS-RELATED POL POLYPROTEIN FROM TRANSPOSON 412-LIKE PROTEIN-RELATED"/>
    <property type="match status" value="1"/>
</dbReference>
<dbReference type="InterPro" id="IPR036397">
    <property type="entry name" value="RNaseH_sf"/>
</dbReference>
<accession>A0A1W4WVN0</accession>
<dbReference type="PANTHER" id="PTHR38681:SF1">
    <property type="entry name" value="RETROVIRUS-RELATED POL POLYPROTEIN FROM TRANSPOSON 412-LIKE PROTEIN"/>
    <property type="match status" value="1"/>
</dbReference>